<reference evidence="2" key="1">
    <citation type="submission" date="2021-01" db="EMBL/GenBank/DDBJ databases">
        <authorList>
            <person name="Corre E."/>
            <person name="Pelletier E."/>
            <person name="Niang G."/>
            <person name="Scheremetjew M."/>
            <person name="Finn R."/>
            <person name="Kale V."/>
            <person name="Holt S."/>
            <person name="Cochrane G."/>
            <person name="Meng A."/>
            <person name="Brown T."/>
            <person name="Cohen L."/>
        </authorList>
    </citation>
    <scope>NUCLEOTIDE SEQUENCE</scope>
    <source>
        <strain evidence="2">CCMP1452</strain>
    </source>
</reference>
<keyword evidence="1" id="KW-0732">Signal</keyword>
<proteinExistence type="predicted"/>
<dbReference type="AlphaFoldDB" id="A0A7S2SFT9"/>
<evidence type="ECO:0000313" key="2">
    <source>
        <dbReference type="EMBL" id="CAD9698906.1"/>
    </source>
</evidence>
<feature type="chain" id="PRO_5031269620" evidence="1">
    <location>
        <begin position="23"/>
        <end position="231"/>
    </location>
</feature>
<protein>
    <submittedName>
        <fullName evidence="2">Uncharacterized protein</fullName>
    </submittedName>
</protein>
<dbReference type="EMBL" id="HBHI01028733">
    <property type="protein sequence ID" value="CAD9698906.1"/>
    <property type="molecule type" value="Transcribed_RNA"/>
</dbReference>
<evidence type="ECO:0000256" key="1">
    <source>
        <dbReference type="SAM" id="SignalP"/>
    </source>
</evidence>
<accession>A0A7S2SFT9</accession>
<sequence>MKCINIIISLQVLLTRVLLVGGENLRTEGEHGGSFYDTVVSNKNTDRGLSVCQFDTCNAYGQKQKVTRGSACTDILKIETCNKAIEKAHYFADNVCHSSGECSCVGALTEEWCEVIADGNTCTYRGRYNISGTCQETNSNQCIANSCIGVGTSTLESPDECTDLALEETCVHADEQARLDSTEDCTQTSTCDCQNGSVTRQTCQKIDVSSSNNPNKKCIYVGVSLYTGTCS</sequence>
<organism evidence="2">
    <name type="scientific">Eucampia antarctica</name>
    <dbReference type="NCBI Taxonomy" id="49252"/>
    <lineage>
        <taxon>Eukaryota</taxon>
        <taxon>Sar</taxon>
        <taxon>Stramenopiles</taxon>
        <taxon>Ochrophyta</taxon>
        <taxon>Bacillariophyta</taxon>
        <taxon>Mediophyceae</taxon>
        <taxon>Biddulphiophycidae</taxon>
        <taxon>Hemiaulales</taxon>
        <taxon>Hemiaulaceae</taxon>
        <taxon>Eucampia</taxon>
    </lineage>
</organism>
<name>A0A7S2SFT9_9STRA</name>
<gene>
    <name evidence="2" type="ORF">EANT1437_LOCUS14715</name>
</gene>
<feature type="signal peptide" evidence="1">
    <location>
        <begin position="1"/>
        <end position="22"/>
    </location>
</feature>